<dbReference type="Gene3D" id="2.60.40.10">
    <property type="entry name" value="Immunoglobulins"/>
    <property type="match status" value="1"/>
</dbReference>
<dbReference type="CDD" id="cd00146">
    <property type="entry name" value="PKD"/>
    <property type="match status" value="1"/>
</dbReference>
<dbReference type="GO" id="GO:0016788">
    <property type="term" value="F:hydrolase activity, acting on ester bonds"/>
    <property type="evidence" value="ECO:0007669"/>
    <property type="project" value="UniProtKB-ARBA"/>
</dbReference>
<evidence type="ECO:0000313" key="3">
    <source>
        <dbReference type="EMBL" id="THF53459.1"/>
    </source>
</evidence>
<accession>A0A4S4A4N7</accession>
<reference evidence="3 4" key="1">
    <citation type="submission" date="2019-04" db="EMBL/GenBank/DDBJ databases">
        <title>Flavobacterium sp. nov. isolated from construction timber.</title>
        <authorList>
            <person name="Lin S.-Y."/>
            <person name="Chang C.-T."/>
            <person name="Young C.-C."/>
        </authorList>
    </citation>
    <scope>NUCLEOTIDE SEQUENCE [LARGE SCALE GENOMIC DNA]</scope>
    <source>
        <strain evidence="3 4">CC-CTC003</strain>
    </source>
</reference>
<keyword evidence="1" id="KW-0732">Signal</keyword>
<dbReference type="InterPro" id="IPR022409">
    <property type="entry name" value="PKD/Chitinase_dom"/>
</dbReference>
<dbReference type="InterPro" id="IPR036514">
    <property type="entry name" value="SGNH_hydro_sf"/>
</dbReference>
<comment type="caution">
    <text evidence="3">The sequence shown here is derived from an EMBL/GenBank/DDBJ whole genome shotgun (WGS) entry which is preliminary data.</text>
</comment>
<keyword evidence="4" id="KW-1185">Reference proteome</keyword>
<dbReference type="Pfam" id="PF18911">
    <property type="entry name" value="PKD_4"/>
    <property type="match status" value="1"/>
</dbReference>
<name>A0A4S4A4N7_9FLAO</name>
<evidence type="ECO:0000313" key="4">
    <source>
        <dbReference type="Proteomes" id="UP000307507"/>
    </source>
</evidence>
<dbReference type="Proteomes" id="UP000307507">
    <property type="component" value="Unassembled WGS sequence"/>
</dbReference>
<gene>
    <name evidence="3" type="ORF">E6C50_04455</name>
</gene>
<dbReference type="PROSITE" id="PS50093">
    <property type="entry name" value="PKD"/>
    <property type="match status" value="1"/>
</dbReference>
<dbReference type="NCBIfam" id="TIGR04183">
    <property type="entry name" value="Por_Secre_tail"/>
    <property type="match status" value="1"/>
</dbReference>
<organism evidence="3 4">
    <name type="scientific">Flavobacterium supellecticarium</name>
    <dbReference type="NCBI Taxonomy" id="2565924"/>
    <lineage>
        <taxon>Bacteria</taxon>
        <taxon>Pseudomonadati</taxon>
        <taxon>Bacteroidota</taxon>
        <taxon>Flavobacteriia</taxon>
        <taxon>Flavobacteriales</taxon>
        <taxon>Flavobacteriaceae</taxon>
        <taxon>Flavobacterium</taxon>
    </lineage>
</organism>
<proteinExistence type="predicted"/>
<sequence length="418" mass="47793">MKFKSLLIVCLLWITWSYAQTTKRVYFVGNSYTYYNNLPELIQKIALSTNDHLEYDSHTPGGSRFQQHAANPTVLDKIAEGNWDHVVLQEQSQLPSFPQQQVATMVYPYARQLVDAFKTANPCGSAVFYMTWGRKYGDEQNCNNGLPQLCTYEGMDNALYTSYMQMAADNKSLVSPVAKVWRAIREQDPGMELYVEDNSHPSYIGSMAAAFTFYTIFFKKDPTLTPFIGDLSQHDANMIKGIVKNIVFDHPETWFVGVHDNPSDFKWEDLQNRTYKFESLNPTATTYFWNFGDGATATIQNPQHTYQVNGTYTVSLTTNACNTNAIKTQTVTITALSNNDFTKKKIRMYPNPATDRIYITPVDFDQITVFDVLGKQMRVAIAKTEETVQIDTEQLASGTYFVQIQKETEKQFYKFLKK</sequence>
<evidence type="ECO:0000256" key="1">
    <source>
        <dbReference type="ARBA" id="ARBA00022729"/>
    </source>
</evidence>
<dbReference type="RefSeq" id="WP_136401982.1">
    <property type="nucleotide sequence ID" value="NZ_SSNZ01000001.1"/>
</dbReference>
<dbReference type="InterPro" id="IPR000601">
    <property type="entry name" value="PKD_dom"/>
</dbReference>
<evidence type="ECO:0000259" key="2">
    <source>
        <dbReference type="PROSITE" id="PS50093"/>
    </source>
</evidence>
<dbReference type="InterPro" id="IPR035986">
    <property type="entry name" value="PKD_dom_sf"/>
</dbReference>
<dbReference type="SMART" id="SM00089">
    <property type="entry name" value="PKD"/>
    <property type="match status" value="1"/>
</dbReference>
<dbReference type="AlphaFoldDB" id="A0A4S4A4N7"/>
<dbReference type="EMBL" id="SSNZ01000001">
    <property type="protein sequence ID" value="THF53459.1"/>
    <property type="molecule type" value="Genomic_DNA"/>
</dbReference>
<protein>
    <submittedName>
        <fullName evidence="3">T9SS type A sorting domain-containing protein</fullName>
    </submittedName>
</protein>
<dbReference type="InterPro" id="IPR026444">
    <property type="entry name" value="Secre_tail"/>
</dbReference>
<dbReference type="SUPFAM" id="SSF49299">
    <property type="entry name" value="PKD domain"/>
    <property type="match status" value="1"/>
</dbReference>
<feature type="domain" description="PKD" evidence="2">
    <location>
        <begin position="278"/>
        <end position="340"/>
    </location>
</feature>
<dbReference type="Pfam" id="PF18962">
    <property type="entry name" value="Por_Secre_tail"/>
    <property type="match status" value="1"/>
</dbReference>
<dbReference type="InterPro" id="IPR013783">
    <property type="entry name" value="Ig-like_fold"/>
</dbReference>
<dbReference type="OrthoDB" id="7443339at2"/>
<dbReference type="Gene3D" id="3.40.50.1110">
    <property type="entry name" value="SGNH hydrolase"/>
    <property type="match status" value="1"/>
</dbReference>